<keyword evidence="2 7" id="KW-0699">rRNA-binding</keyword>
<organism evidence="10 11">
    <name type="scientific">Pseudobacteriovorax antillogorgiicola</name>
    <dbReference type="NCBI Taxonomy" id="1513793"/>
    <lineage>
        <taxon>Bacteria</taxon>
        <taxon>Pseudomonadati</taxon>
        <taxon>Bdellovibrionota</taxon>
        <taxon>Oligoflexia</taxon>
        <taxon>Oligoflexales</taxon>
        <taxon>Pseudobacteriovoracaceae</taxon>
        <taxon>Pseudobacteriovorax</taxon>
    </lineage>
</organism>
<dbReference type="Gene3D" id="3.40.5.10">
    <property type="entry name" value="Ribosomal protein L9, N-terminal domain"/>
    <property type="match status" value="1"/>
</dbReference>
<evidence type="ECO:0000313" key="10">
    <source>
        <dbReference type="EMBL" id="SME89744.1"/>
    </source>
</evidence>
<gene>
    <name evidence="7" type="primary">rplI</name>
    <name evidence="10" type="ORF">SAMN06296036_101295</name>
</gene>
<dbReference type="RefSeq" id="WP_132314583.1">
    <property type="nucleotide sequence ID" value="NZ_FWZT01000001.1"/>
</dbReference>
<dbReference type="Proteomes" id="UP000192907">
    <property type="component" value="Unassembled WGS sequence"/>
</dbReference>
<dbReference type="Gene3D" id="3.10.430.100">
    <property type="entry name" value="Ribosomal protein L9, C-terminal domain"/>
    <property type="match status" value="1"/>
</dbReference>
<evidence type="ECO:0000256" key="8">
    <source>
        <dbReference type="SAM" id="Coils"/>
    </source>
</evidence>
<comment type="function">
    <text evidence="7">Binds to the 23S rRNA.</text>
</comment>
<dbReference type="EMBL" id="FWZT01000001">
    <property type="protein sequence ID" value="SME89744.1"/>
    <property type="molecule type" value="Genomic_DNA"/>
</dbReference>
<evidence type="ECO:0000256" key="4">
    <source>
        <dbReference type="ARBA" id="ARBA00022980"/>
    </source>
</evidence>
<comment type="similarity">
    <text evidence="1 7">Belongs to the bacterial ribosomal protein bL9 family.</text>
</comment>
<dbReference type="GO" id="GO:1990904">
    <property type="term" value="C:ribonucleoprotein complex"/>
    <property type="evidence" value="ECO:0007669"/>
    <property type="project" value="UniProtKB-KW"/>
</dbReference>
<dbReference type="InterPro" id="IPR020069">
    <property type="entry name" value="Ribosomal_bL9_C"/>
</dbReference>
<name>A0A1Y6B3L2_9BACT</name>
<dbReference type="PANTHER" id="PTHR21368">
    <property type="entry name" value="50S RIBOSOMAL PROTEIN L9"/>
    <property type="match status" value="1"/>
</dbReference>
<keyword evidence="11" id="KW-1185">Reference proteome</keyword>
<dbReference type="STRING" id="1513793.SAMN06296036_101295"/>
<dbReference type="InterPro" id="IPR009027">
    <property type="entry name" value="Ribosomal_bL9/RNase_H1_N"/>
</dbReference>
<dbReference type="InterPro" id="IPR020594">
    <property type="entry name" value="Ribosomal_bL9_bac/chp"/>
</dbReference>
<protein>
    <recommendedName>
        <fullName evidence="6 7">Large ribosomal subunit protein bL9</fullName>
    </recommendedName>
</protein>
<dbReference type="FunFam" id="3.40.5.10:FF:000003">
    <property type="entry name" value="50S ribosomal protein L9"/>
    <property type="match status" value="1"/>
</dbReference>
<dbReference type="GO" id="GO:0006412">
    <property type="term" value="P:translation"/>
    <property type="evidence" value="ECO:0007669"/>
    <property type="project" value="UniProtKB-UniRule"/>
</dbReference>
<evidence type="ECO:0000256" key="3">
    <source>
        <dbReference type="ARBA" id="ARBA00022884"/>
    </source>
</evidence>
<dbReference type="AlphaFoldDB" id="A0A1Y6B3L2"/>
<evidence type="ECO:0000313" key="11">
    <source>
        <dbReference type="Proteomes" id="UP000192907"/>
    </source>
</evidence>
<evidence type="ECO:0000256" key="7">
    <source>
        <dbReference type="HAMAP-Rule" id="MF_00503"/>
    </source>
</evidence>
<proteinExistence type="inferred from homology"/>
<dbReference type="GO" id="GO:0005840">
    <property type="term" value="C:ribosome"/>
    <property type="evidence" value="ECO:0007669"/>
    <property type="project" value="UniProtKB-KW"/>
</dbReference>
<dbReference type="InterPro" id="IPR000244">
    <property type="entry name" value="Ribosomal_bL9"/>
</dbReference>
<dbReference type="InterPro" id="IPR036935">
    <property type="entry name" value="Ribosomal_bL9_N_sf"/>
</dbReference>
<dbReference type="PROSITE" id="PS00651">
    <property type="entry name" value="RIBOSOMAL_L9"/>
    <property type="match status" value="1"/>
</dbReference>
<dbReference type="SUPFAM" id="SSF55653">
    <property type="entry name" value="Ribosomal protein L9 C-domain"/>
    <property type="match status" value="1"/>
</dbReference>
<dbReference type="InterPro" id="IPR020070">
    <property type="entry name" value="Ribosomal_bL9_N"/>
</dbReference>
<dbReference type="OrthoDB" id="5294080at2"/>
<feature type="coiled-coil region" evidence="8">
    <location>
        <begin position="44"/>
        <end position="71"/>
    </location>
</feature>
<sequence length="147" mass="16053">MRLILNQNVDSLGNIGDIVKVKAGYARNYLIPRGIASVANEGNEKALNQQLKVLEKKKAELLAEAKKAAAAIEKTSVTVTKQVGEDERIFGSVTTAELEELLIAEGITVNRKDIKLDEEVRKVGVYAASVKVHPEVVAKFKVWVVAQ</sequence>
<dbReference type="Pfam" id="PF01281">
    <property type="entry name" value="Ribosomal_L9_N"/>
    <property type="match status" value="1"/>
</dbReference>
<dbReference type="SUPFAM" id="SSF55658">
    <property type="entry name" value="L9 N-domain-like"/>
    <property type="match status" value="1"/>
</dbReference>
<keyword evidence="4 7" id="KW-0689">Ribosomal protein</keyword>
<keyword evidence="3 7" id="KW-0694">RNA-binding</keyword>
<reference evidence="11" key="1">
    <citation type="submission" date="2017-04" db="EMBL/GenBank/DDBJ databases">
        <authorList>
            <person name="Varghese N."/>
            <person name="Submissions S."/>
        </authorList>
    </citation>
    <scope>NUCLEOTIDE SEQUENCE [LARGE SCALE GENOMIC DNA]</scope>
    <source>
        <strain evidence="11">RKEM611</strain>
    </source>
</reference>
<evidence type="ECO:0000259" key="9">
    <source>
        <dbReference type="PROSITE" id="PS00651"/>
    </source>
</evidence>
<dbReference type="NCBIfam" id="TIGR00158">
    <property type="entry name" value="L9"/>
    <property type="match status" value="1"/>
</dbReference>
<keyword evidence="5 7" id="KW-0687">Ribonucleoprotein</keyword>
<dbReference type="GO" id="GO:0003735">
    <property type="term" value="F:structural constituent of ribosome"/>
    <property type="evidence" value="ECO:0007669"/>
    <property type="project" value="InterPro"/>
</dbReference>
<evidence type="ECO:0000256" key="2">
    <source>
        <dbReference type="ARBA" id="ARBA00022730"/>
    </source>
</evidence>
<dbReference type="InterPro" id="IPR036791">
    <property type="entry name" value="Ribosomal_bL9_C_sf"/>
</dbReference>
<evidence type="ECO:0000256" key="1">
    <source>
        <dbReference type="ARBA" id="ARBA00010605"/>
    </source>
</evidence>
<evidence type="ECO:0000256" key="5">
    <source>
        <dbReference type="ARBA" id="ARBA00023274"/>
    </source>
</evidence>
<evidence type="ECO:0000256" key="6">
    <source>
        <dbReference type="ARBA" id="ARBA00035292"/>
    </source>
</evidence>
<dbReference type="HAMAP" id="MF_00503">
    <property type="entry name" value="Ribosomal_bL9"/>
    <property type="match status" value="1"/>
</dbReference>
<accession>A0A1Y6B3L2</accession>
<keyword evidence="8" id="KW-0175">Coiled coil</keyword>
<feature type="domain" description="Ribosomal protein L9" evidence="9">
    <location>
        <begin position="13"/>
        <end position="40"/>
    </location>
</feature>
<dbReference type="Pfam" id="PF03948">
    <property type="entry name" value="Ribosomal_L9_C"/>
    <property type="match status" value="1"/>
</dbReference>
<dbReference type="GO" id="GO:0019843">
    <property type="term" value="F:rRNA binding"/>
    <property type="evidence" value="ECO:0007669"/>
    <property type="project" value="UniProtKB-UniRule"/>
</dbReference>